<evidence type="ECO:0000313" key="3">
    <source>
        <dbReference type="Proteomes" id="UP000229041"/>
    </source>
</evidence>
<dbReference type="AlphaFoldDB" id="A0A2M8G8G8"/>
<dbReference type="PANTHER" id="PTHR32294:SF0">
    <property type="entry name" value="DNA POLYMERASE III SUBUNIT ALPHA"/>
    <property type="match status" value="1"/>
</dbReference>
<dbReference type="Gene3D" id="3.20.20.140">
    <property type="entry name" value="Metal-dependent hydrolases"/>
    <property type="match status" value="1"/>
</dbReference>
<dbReference type="GO" id="GO:0008408">
    <property type="term" value="F:3'-5' exonuclease activity"/>
    <property type="evidence" value="ECO:0007669"/>
    <property type="project" value="InterPro"/>
</dbReference>
<protein>
    <submittedName>
        <fullName evidence="2">DNA polymerase III subunit alpha</fullName>
    </submittedName>
</protein>
<accession>A0A2M8G8G8</accession>
<dbReference type="InterPro" id="IPR004013">
    <property type="entry name" value="PHP_dom"/>
</dbReference>
<feature type="non-terminal residue" evidence="2">
    <location>
        <position position="118"/>
    </location>
</feature>
<organism evidence="2 3">
    <name type="scientific">Candidatus Tagabacteria bacterium CG_4_8_14_3_um_filter_41_8</name>
    <dbReference type="NCBI Taxonomy" id="1975018"/>
    <lineage>
        <taxon>Bacteria</taxon>
        <taxon>Candidatus Tagaibacteriota</taxon>
    </lineage>
</organism>
<evidence type="ECO:0000313" key="2">
    <source>
        <dbReference type="EMBL" id="PJC69656.1"/>
    </source>
</evidence>
<dbReference type="EMBL" id="PFQR01000055">
    <property type="protein sequence ID" value="PJC69656.1"/>
    <property type="molecule type" value="Genomic_DNA"/>
</dbReference>
<reference evidence="3" key="1">
    <citation type="submission" date="2017-09" db="EMBL/GenBank/DDBJ databases">
        <title>Depth-based differentiation of microbial function through sediment-hosted aquifers and enrichment of novel symbionts in the deep terrestrial subsurface.</title>
        <authorList>
            <person name="Probst A.J."/>
            <person name="Ladd B."/>
            <person name="Jarett J.K."/>
            <person name="Geller-Mcgrath D.E."/>
            <person name="Sieber C.M.K."/>
            <person name="Emerson J.B."/>
            <person name="Anantharaman K."/>
            <person name="Thomas B.C."/>
            <person name="Malmstrom R."/>
            <person name="Stieglmeier M."/>
            <person name="Klingl A."/>
            <person name="Woyke T."/>
            <person name="Ryan C.M."/>
            <person name="Banfield J.F."/>
        </authorList>
    </citation>
    <scope>NUCLEOTIDE SEQUENCE [LARGE SCALE GENOMIC DNA]</scope>
</reference>
<dbReference type="InterPro" id="IPR004805">
    <property type="entry name" value="DnaE2/DnaE/PolC"/>
</dbReference>
<evidence type="ECO:0000259" key="1">
    <source>
        <dbReference type="SMART" id="SM00481"/>
    </source>
</evidence>
<dbReference type="SUPFAM" id="SSF89550">
    <property type="entry name" value="PHP domain-like"/>
    <property type="match status" value="1"/>
</dbReference>
<feature type="domain" description="Polymerase/histidinol phosphatase N-terminal" evidence="1">
    <location>
        <begin position="4"/>
        <end position="71"/>
    </location>
</feature>
<dbReference type="GO" id="GO:0006260">
    <property type="term" value="P:DNA replication"/>
    <property type="evidence" value="ECO:0007669"/>
    <property type="project" value="InterPro"/>
</dbReference>
<gene>
    <name evidence="2" type="ORF">CO014_02165</name>
</gene>
<dbReference type="InterPro" id="IPR003141">
    <property type="entry name" value="Pol/His_phosphatase_N"/>
</dbReference>
<proteinExistence type="predicted"/>
<dbReference type="Pfam" id="PF02811">
    <property type="entry name" value="PHP"/>
    <property type="match status" value="1"/>
</dbReference>
<comment type="caution">
    <text evidence="2">The sequence shown here is derived from an EMBL/GenBank/DDBJ whole genome shotgun (WGS) entry which is preliminary data.</text>
</comment>
<name>A0A2M8G8G8_9BACT</name>
<dbReference type="SMART" id="SM00481">
    <property type="entry name" value="POLIIIAc"/>
    <property type="match status" value="1"/>
</dbReference>
<dbReference type="PANTHER" id="PTHR32294">
    <property type="entry name" value="DNA POLYMERASE III SUBUNIT ALPHA"/>
    <property type="match status" value="1"/>
</dbReference>
<dbReference type="Proteomes" id="UP000229041">
    <property type="component" value="Unassembled WGS sequence"/>
</dbReference>
<sequence>MSFVHLHTHSHYSLLDGLAKIDDLVNEAVRLKMPALALTDHGNLYGAIEFYKKARAAGLKPIIGVETYLAKRSLYEKQSGIDDKRYHLILLAENNVGYQNLLKLVSISNLEGFYYKPR</sequence>
<dbReference type="InterPro" id="IPR016195">
    <property type="entry name" value="Pol/histidinol_Pase-like"/>
</dbReference>